<dbReference type="Gene3D" id="1.10.3910.10">
    <property type="entry name" value="SP0561-like"/>
    <property type="match status" value="1"/>
</dbReference>
<dbReference type="Pfam" id="PF04405">
    <property type="entry name" value="ScdA_N"/>
    <property type="match status" value="1"/>
</dbReference>
<evidence type="ECO:0000259" key="5">
    <source>
        <dbReference type="Pfam" id="PF01814"/>
    </source>
</evidence>
<dbReference type="EMBL" id="CABFWE030000011">
    <property type="protein sequence ID" value="CAD7052049.1"/>
    <property type="molecule type" value="Genomic_DNA"/>
</dbReference>
<comment type="subcellular location">
    <subcellularLocation>
        <location evidence="1">Cytoplasm</location>
    </subcellularLocation>
</comment>
<evidence type="ECO:0000313" key="6">
    <source>
        <dbReference type="EMBL" id="CAD7052049.1"/>
    </source>
</evidence>
<reference evidence="6 7" key="1">
    <citation type="submission" date="2020-11" db="EMBL/GenBank/DDBJ databases">
        <authorList>
            <person name="Lassalle F."/>
        </authorList>
    </citation>
    <scope>NUCLEOTIDE SEQUENCE [LARGE SCALE GENOMIC DNA]</scope>
    <source>
        <strain evidence="6 7">AB21</strain>
    </source>
</reference>
<dbReference type="InterPro" id="IPR012312">
    <property type="entry name" value="Hemerythrin-like"/>
</dbReference>
<dbReference type="RefSeq" id="WP_142589466.1">
    <property type="nucleotide sequence ID" value="NZ_CABFWE030000011.1"/>
</dbReference>
<feature type="domain" description="Hemerythrin-like" evidence="5">
    <location>
        <begin position="76"/>
        <end position="215"/>
    </location>
</feature>
<protein>
    <submittedName>
        <fullName evidence="6">Iron-sulfur cluster repair di-iron protein</fullName>
    </submittedName>
</protein>
<dbReference type="Gene3D" id="1.20.120.520">
    <property type="entry name" value="nmb1532 protein domain like"/>
    <property type="match status" value="1"/>
</dbReference>
<proteinExistence type="predicted"/>
<keyword evidence="4" id="KW-0408">Iron</keyword>
<evidence type="ECO:0000256" key="2">
    <source>
        <dbReference type="ARBA" id="ARBA00022490"/>
    </source>
</evidence>
<evidence type="ECO:0000313" key="7">
    <source>
        <dbReference type="Proteomes" id="UP000601041"/>
    </source>
</evidence>
<dbReference type="Pfam" id="PF01814">
    <property type="entry name" value="Hemerythrin"/>
    <property type="match status" value="1"/>
</dbReference>
<dbReference type="Proteomes" id="UP000601041">
    <property type="component" value="Unassembled WGS sequence"/>
</dbReference>
<keyword evidence="7" id="KW-1185">Reference proteome</keyword>
<dbReference type="PANTHER" id="PTHR36438:SF1">
    <property type="entry name" value="IRON-SULFUR CLUSTER REPAIR PROTEIN YTFE"/>
    <property type="match status" value="1"/>
</dbReference>
<organism evidence="6 7">
    <name type="scientific">Pseudorhizobium halotolerans</name>
    <dbReference type="NCBI Taxonomy" id="1233081"/>
    <lineage>
        <taxon>Bacteria</taxon>
        <taxon>Pseudomonadati</taxon>
        <taxon>Pseudomonadota</taxon>
        <taxon>Alphaproteobacteria</taxon>
        <taxon>Hyphomicrobiales</taxon>
        <taxon>Rhizobiaceae</taxon>
        <taxon>Rhizobium/Agrobacterium group</taxon>
        <taxon>Pseudorhizobium</taxon>
    </lineage>
</organism>
<evidence type="ECO:0000256" key="3">
    <source>
        <dbReference type="ARBA" id="ARBA00022723"/>
    </source>
</evidence>
<gene>
    <name evidence="6" type="ORF">RHAB21_04391</name>
</gene>
<keyword evidence="2" id="KW-0963">Cytoplasm</keyword>
<evidence type="ECO:0000256" key="1">
    <source>
        <dbReference type="ARBA" id="ARBA00004496"/>
    </source>
</evidence>
<evidence type="ECO:0000256" key="4">
    <source>
        <dbReference type="ARBA" id="ARBA00023004"/>
    </source>
</evidence>
<accession>A0ABM8PWD2</accession>
<comment type="caution">
    <text evidence="6">The sequence shown here is derived from an EMBL/GenBank/DDBJ whole genome shotgun (WGS) entry which is preliminary data.</text>
</comment>
<keyword evidence="3" id="KW-0479">Metal-binding</keyword>
<dbReference type="InterPro" id="IPR019903">
    <property type="entry name" value="RIC_family"/>
</dbReference>
<name>A0ABM8PWD2_9HYPH</name>
<dbReference type="InterPro" id="IPR038062">
    <property type="entry name" value="ScdA-like_N_sf"/>
</dbReference>
<sequence>MIDINNDRTVAAFAASLPGAAEVFRRHGISFCCGGHFSLQEAANDVGVRVEALREELQALIDDADRDAPDDTSLLISHILGRYHETHRAELEWLIPLAQKVERVHAQHPEAPLGLAAALGRLQQDLEEHMRKEEQVLFPIMQAGAGETLCVPIARIREEHEAEGFHIREIEHITHGLSLPQGACNSWRALYAGIEKFAADVVAHIYLEKTKLFPRFA</sequence>
<dbReference type="NCBIfam" id="TIGR03652">
    <property type="entry name" value="FeS_repair_RIC"/>
    <property type="match status" value="1"/>
</dbReference>
<dbReference type="PANTHER" id="PTHR36438">
    <property type="entry name" value="IRON-SULFUR CLUSTER REPAIR PROTEIN YTFE"/>
    <property type="match status" value="1"/>
</dbReference>